<dbReference type="PANTHER" id="PTHR23321:SF26">
    <property type="entry name" value="SMALL RIBOSOMAL SUBUNIT PROTEIN US15M"/>
    <property type="match status" value="1"/>
</dbReference>
<dbReference type="SMART" id="SM01387">
    <property type="entry name" value="Ribosomal_S15"/>
    <property type="match status" value="1"/>
</dbReference>
<keyword evidence="3" id="KW-0687">Ribonucleoprotein</keyword>
<dbReference type="STRING" id="1230383.A0A1M8A1R0"/>
<dbReference type="OMA" id="ITHAPGI"/>
<dbReference type="PANTHER" id="PTHR23321">
    <property type="entry name" value="RIBOSOMAL PROTEIN S15, BACTERIAL AND ORGANELLAR"/>
    <property type="match status" value="1"/>
</dbReference>
<dbReference type="NCBIfam" id="TIGR00952">
    <property type="entry name" value="S15_bact"/>
    <property type="match status" value="1"/>
</dbReference>
<evidence type="ECO:0000256" key="1">
    <source>
        <dbReference type="ARBA" id="ARBA00008434"/>
    </source>
</evidence>
<sequence>MWPERFMGPARTLLRVPVALSRPASAYMHTSAPVCESKRKRASRLRRQQNLAQREIKQRLFDMSKPDPVLAHQLNEEGEKYWKQSELAKLILSKEEVWGYQEDRRGQLQPVEPVARPEDQDMDAAVAQYGGPRRLNFGLDVSDRRTLFQSLPRVMATDRAMDLADSSLSQEGPDALAKDLEDLEAEQAQSAETLSRILDLRNASGKGIQVENTRRIIAHFGRPTESGGLDTGSPEVQAALLTYRIRNLAEHLLGARHDNSNRRSMRRLVHQRAKVLRYLKSRDPIRYQSFLPRIGVEARAIEGEVVVPGKPKTKRM</sequence>
<dbReference type="Gene3D" id="1.10.287.10">
    <property type="entry name" value="S15/NS1, RNA-binding"/>
    <property type="match status" value="1"/>
</dbReference>
<dbReference type="AlphaFoldDB" id="A0A1M8A1R0"/>
<keyword evidence="2 4" id="KW-0689">Ribosomal protein</keyword>
<dbReference type="HAMAP" id="MF_01343_B">
    <property type="entry name" value="Ribosomal_uS15_B"/>
    <property type="match status" value="1"/>
</dbReference>
<dbReference type="InterPro" id="IPR009068">
    <property type="entry name" value="uS15_NS1_RNA-bd_sf"/>
</dbReference>
<dbReference type="InterPro" id="IPR000589">
    <property type="entry name" value="Ribosomal_uS15"/>
</dbReference>
<dbReference type="EMBL" id="LT671821">
    <property type="protein sequence ID" value="SHO76341.1"/>
    <property type="molecule type" value="Genomic_DNA"/>
</dbReference>
<dbReference type="CDD" id="cd00353">
    <property type="entry name" value="Ribosomal_S15p_S13e"/>
    <property type="match status" value="1"/>
</dbReference>
<dbReference type="VEuPathDB" id="FungiDB:MSYG_0679"/>
<evidence type="ECO:0000313" key="5">
    <source>
        <dbReference type="Proteomes" id="UP000186303"/>
    </source>
</evidence>
<dbReference type="OrthoDB" id="441444at2759"/>
<reference evidence="5" key="1">
    <citation type="journal article" date="2017" name="Nucleic Acids Res.">
        <title>Proteogenomics produces comprehensive and highly accurate protein-coding gene annotation in a complete genome assembly of Malassezia sympodialis.</title>
        <authorList>
            <person name="Zhu Y."/>
            <person name="Engstroem P.G."/>
            <person name="Tellgren-Roth C."/>
            <person name="Baudo C.D."/>
            <person name="Kennell J.C."/>
            <person name="Sun S."/>
            <person name="Billmyre R.B."/>
            <person name="Schroeder M.S."/>
            <person name="Andersson A."/>
            <person name="Holm T."/>
            <person name="Sigurgeirsson B."/>
            <person name="Wu G."/>
            <person name="Sankaranarayanan S.R."/>
            <person name="Siddharthan R."/>
            <person name="Sanyal K."/>
            <person name="Lundeberg J."/>
            <person name="Nystedt B."/>
            <person name="Boekhout T."/>
            <person name="Dawson T.L. Jr."/>
            <person name="Heitman J."/>
            <person name="Scheynius A."/>
            <person name="Lehtioe J."/>
        </authorList>
    </citation>
    <scope>NUCLEOTIDE SEQUENCE [LARGE SCALE GENOMIC DNA]</scope>
    <source>
        <strain evidence="5">ATCC 42132</strain>
    </source>
</reference>
<dbReference type="GO" id="GO:0005737">
    <property type="term" value="C:cytoplasm"/>
    <property type="evidence" value="ECO:0007669"/>
    <property type="project" value="UniProtKB-ARBA"/>
</dbReference>
<organism evidence="4 5">
    <name type="scientific">Malassezia sympodialis (strain ATCC 42132)</name>
    <name type="common">Atopic eczema-associated yeast</name>
    <dbReference type="NCBI Taxonomy" id="1230383"/>
    <lineage>
        <taxon>Eukaryota</taxon>
        <taxon>Fungi</taxon>
        <taxon>Dikarya</taxon>
        <taxon>Basidiomycota</taxon>
        <taxon>Ustilaginomycotina</taxon>
        <taxon>Malasseziomycetes</taxon>
        <taxon>Malasseziales</taxon>
        <taxon>Malasseziaceae</taxon>
        <taxon>Malassezia</taxon>
    </lineage>
</organism>
<dbReference type="GO" id="GO:1990904">
    <property type="term" value="C:ribonucleoprotein complex"/>
    <property type="evidence" value="ECO:0007669"/>
    <property type="project" value="UniProtKB-KW"/>
</dbReference>
<keyword evidence="5" id="KW-1185">Reference proteome</keyword>
<accession>A0A1M8A1R0</accession>
<dbReference type="GO" id="GO:0005840">
    <property type="term" value="C:ribosome"/>
    <property type="evidence" value="ECO:0007669"/>
    <property type="project" value="UniProtKB-KW"/>
</dbReference>
<evidence type="ECO:0000256" key="2">
    <source>
        <dbReference type="ARBA" id="ARBA00022980"/>
    </source>
</evidence>
<protein>
    <submittedName>
        <fullName evidence="4">Similar to S.cerevisiae protein MRPS28 (Mitochondrial ribosomal protein of the small subunit)</fullName>
    </submittedName>
</protein>
<evidence type="ECO:0000256" key="3">
    <source>
        <dbReference type="ARBA" id="ARBA00023274"/>
    </source>
</evidence>
<dbReference type="SUPFAM" id="SSF47060">
    <property type="entry name" value="S15/NS1 RNA-binding domain"/>
    <property type="match status" value="1"/>
</dbReference>
<gene>
    <name evidence="4" type="ORF">MSYG_0679</name>
</gene>
<comment type="similarity">
    <text evidence="1">Belongs to the universal ribosomal protein uS15 family.</text>
</comment>
<dbReference type="Proteomes" id="UP000186303">
    <property type="component" value="Chromosome 1"/>
</dbReference>
<dbReference type="GO" id="GO:0003735">
    <property type="term" value="F:structural constituent of ribosome"/>
    <property type="evidence" value="ECO:0007669"/>
    <property type="project" value="InterPro"/>
</dbReference>
<dbReference type="InterPro" id="IPR005290">
    <property type="entry name" value="Ribosomal_uS15_bac-type"/>
</dbReference>
<dbReference type="Pfam" id="PF00312">
    <property type="entry name" value="Ribosomal_S15"/>
    <property type="match status" value="1"/>
</dbReference>
<dbReference type="GO" id="GO:0006412">
    <property type="term" value="P:translation"/>
    <property type="evidence" value="ECO:0007669"/>
    <property type="project" value="InterPro"/>
</dbReference>
<proteinExistence type="inferred from homology"/>
<name>A0A1M8A1R0_MALS4</name>
<evidence type="ECO:0000313" key="4">
    <source>
        <dbReference type="EMBL" id="SHO76341.1"/>
    </source>
</evidence>